<dbReference type="AlphaFoldDB" id="A0A7I4FGH8"/>
<evidence type="ECO:0000313" key="2">
    <source>
        <dbReference type="Proteomes" id="UP000006727"/>
    </source>
</evidence>
<dbReference type="RefSeq" id="XP_024361991.1">
    <property type="nucleotide sequence ID" value="XM_024506223.2"/>
</dbReference>
<dbReference type="OrthoDB" id="1928994at2759"/>
<proteinExistence type="predicted"/>
<accession>A0A7I4FGH8</accession>
<gene>
    <name evidence="1" type="primary">LOC112275669</name>
</gene>
<evidence type="ECO:0000313" key="1">
    <source>
        <dbReference type="EnsemblPlants" id="Pp3c23_2880V3.3"/>
    </source>
</evidence>
<dbReference type="SUPFAM" id="SSF55961">
    <property type="entry name" value="Bet v1-like"/>
    <property type="match status" value="1"/>
</dbReference>
<evidence type="ECO:0008006" key="3">
    <source>
        <dbReference type="Google" id="ProtNLM"/>
    </source>
</evidence>
<dbReference type="InterPro" id="IPR019587">
    <property type="entry name" value="Polyketide_cyclase/dehydratase"/>
</dbReference>
<dbReference type="GeneID" id="112275669"/>
<dbReference type="PANTHER" id="PTHR33789:SF5">
    <property type="entry name" value="BET V I_MAJOR LATEX PROTEIN DOMAIN-CONTAINING PROTEIN"/>
    <property type="match status" value="1"/>
</dbReference>
<dbReference type="InterPro" id="IPR053249">
    <property type="entry name" value="LFS"/>
</dbReference>
<dbReference type="Proteomes" id="UP000006727">
    <property type="component" value="Chromosome 23"/>
</dbReference>
<reference evidence="1" key="3">
    <citation type="submission" date="2020-12" db="UniProtKB">
        <authorList>
            <consortium name="EnsemblPlants"/>
        </authorList>
    </citation>
    <scope>IDENTIFICATION</scope>
</reference>
<dbReference type="InterPro" id="IPR023393">
    <property type="entry name" value="START-like_dom_sf"/>
</dbReference>
<dbReference type="EMBL" id="ABEU02000023">
    <property type="status" value="NOT_ANNOTATED_CDS"/>
    <property type="molecule type" value="Genomic_DNA"/>
</dbReference>
<reference evidence="1 2" key="1">
    <citation type="journal article" date="2008" name="Science">
        <title>The Physcomitrella genome reveals evolutionary insights into the conquest of land by plants.</title>
        <authorList>
            <person name="Rensing S."/>
            <person name="Lang D."/>
            <person name="Zimmer A."/>
            <person name="Terry A."/>
            <person name="Salamov A."/>
            <person name="Shapiro H."/>
            <person name="Nishiyama T."/>
            <person name="Perroud P.-F."/>
            <person name="Lindquist E."/>
            <person name="Kamisugi Y."/>
            <person name="Tanahashi T."/>
            <person name="Sakakibara K."/>
            <person name="Fujita T."/>
            <person name="Oishi K."/>
            <person name="Shin-I T."/>
            <person name="Kuroki Y."/>
            <person name="Toyoda A."/>
            <person name="Suzuki Y."/>
            <person name="Hashimoto A."/>
            <person name="Yamaguchi K."/>
            <person name="Sugano A."/>
            <person name="Kohara Y."/>
            <person name="Fujiyama A."/>
            <person name="Anterola A."/>
            <person name="Aoki S."/>
            <person name="Ashton N."/>
            <person name="Barbazuk W.B."/>
            <person name="Barker E."/>
            <person name="Bennetzen J."/>
            <person name="Bezanilla M."/>
            <person name="Blankenship R."/>
            <person name="Cho S.H."/>
            <person name="Dutcher S."/>
            <person name="Estelle M."/>
            <person name="Fawcett J.A."/>
            <person name="Gundlach H."/>
            <person name="Hanada K."/>
            <person name="Heyl A."/>
            <person name="Hicks K.A."/>
            <person name="Hugh J."/>
            <person name="Lohr M."/>
            <person name="Mayer K."/>
            <person name="Melkozernov A."/>
            <person name="Murata T."/>
            <person name="Nelson D."/>
            <person name="Pils B."/>
            <person name="Prigge M."/>
            <person name="Reiss B."/>
            <person name="Renner T."/>
            <person name="Rombauts S."/>
            <person name="Rushton P."/>
            <person name="Sanderfoot A."/>
            <person name="Schween G."/>
            <person name="Shiu S.-H."/>
            <person name="Stueber K."/>
            <person name="Theodoulou F.L."/>
            <person name="Tu H."/>
            <person name="Van de Peer Y."/>
            <person name="Verrier P.J."/>
            <person name="Waters E."/>
            <person name="Wood A."/>
            <person name="Yang L."/>
            <person name="Cove D."/>
            <person name="Cuming A."/>
            <person name="Hasebe M."/>
            <person name="Lucas S."/>
            <person name="Mishler D.B."/>
            <person name="Reski R."/>
            <person name="Grigoriev I."/>
            <person name="Quatrano R.S."/>
            <person name="Boore J.L."/>
        </authorList>
    </citation>
    <scope>NUCLEOTIDE SEQUENCE [LARGE SCALE GENOMIC DNA]</scope>
    <source>
        <strain evidence="1 2">cv. Gransden 2004</strain>
    </source>
</reference>
<dbReference type="EnsemblPlants" id="Pp3c23_2880V3.3">
    <property type="protein sequence ID" value="Pp3c23_2880V3.3"/>
    <property type="gene ID" value="Pp3c23_2880"/>
</dbReference>
<dbReference type="KEGG" id="ppp:112275669"/>
<dbReference type="PANTHER" id="PTHR33789">
    <property type="entry name" value="LACHRYMATORY-FACTOR SYNTHASE"/>
    <property type="match status" value="1"/>
</dbReference>
<dbReference type="InParanoid" id="A0A7I4FGH8"/>
<dbReference type="Gramene" id="Pp3c23_2880V3.3">
    <property type="protein sequence ID" value="Pp3c23_2880V3.3"/>
    <property type="gene ID" value="Pp3c23_2880"/>
</dbReference>
<reference evidence="1 2" key="2">
    <citation type="journal article" date="2018" name="Plant J.">
        <title>The Physcomitrella patens chromosome-scale assembly reveals moss genome structure and evolution.</title>
        <authorList>
            <person name="Lang D."/>
            <person name="Ullrich K.K."/>
            <person name="Murat F."/>
            <person name="Fuchs J."/>
            <person name="Jenkins J."/>
            <person name="Haas F.B."/>
            <person name="Piednoel M."/>
            <person name="Gundlach H."/>
            <person name="Van Bel M."/>
            <person name="Meyberg R."/>
            <person name="Vives C."/>
            <person name="Morata J."/>
            <person name="Symeonidi A."/>
            <person name="Hiss M."/>
            <person name="Muchero W."/>
            <person name="Kamisugi Y."/>
            <person name="Saleh O."/>
            <person name="Blanc G."/>
            <person name="Decker E.L."/>
            <person name="van Gessel N."/>
            <person name="Grimwood J."/>
            <person name="Hayes R.D."/>
            <person name="Graham S.W."/>
            <person name="Gunter L.E."/>
            <person name="McDaniel S.F."/>
            <person name="Hoernstein S.N.W."/>
            <person name="Larsson A."/>
            <person name="Li F.W."/>
            <person name="Perroud P.F."/>
            <person name="Phillips J."/>
            <person name="Ranjan P."/>
            <person name="Rokshar D.S."/>
            <person name="Rothfels C.J."/>
            <person name="Schneider L."/>
            <person name="Shu S."/>
            <person name="Stevenson D.W."/>
            <person name="Thummler F."/>
            <person name="Tillich M."/>
            <person name="Villarreal Aguilar J.C."/>
            <person name="Widiez T."/>
            <person name="Wong G.K."/>
            <person name="Wymore A."/>
            <person name="Zhang Y."/>
            <person name="Zimmer A.D."/>
            <person name="Quatrano R.S."/>
            <person name="Mayer K.F.X."/>
            <person name="Goodstein D."/>
            <person name="Casacuberta J.M."/>
            <person name="Vandepoele K."/>
            <person name="Reski R."/>
            <person name="Cuming A.C."/>
            <person name="Tuskan G.A."/>
            <person name="Maumus F."/>
            <person name="Salse J."/>
            <person name="Schmutz J."/>
            <person name="Rensing S.A."/>
        </authorList>
    </citation>
    <scope>NUCLEOTIDE SEQUENCE [LARGE SCALE GENOMIC DNA]</scope>
    <source>
        <strain evidence="1 2">cv. Gransden 2004</strain>
    </source>
</reference>
<dbReference type="Gene3D" id="3.30.530.20">
    <property type="match status" value="1"/>
</dbReference>
<sequence length="204" mass="23397">MHKVCRIILVVNVFFVQKDNPLEPSHITSEGKWAGSLNEFPLDCTLYAAWDLFSDWSHWDRFRSGKIVAELREGENRKPGAVRFHDYPDDGFWITERLLTIDEDEHTLSFNIENHTFLGGAMTGYNGWVKFRETEDKKAMLEYWRYEVNPIQMENQSPEIFHATVMGLYKSFLADLVKAGQKLPEPDAVPTAEATAVPTAKPAC</sequence>
<dbReference type="CDD" id="cd07821">
    <property type="entry name" value="PYR_PYL_RCAR_like"/>
    <property type="match status" value="1"/>
</dbReference>
<keyword evidence="2" id="KW-1185">Reference proteome</keyword>
<organism evidence="1 2">
    <name type="scientific">Physcomitrium patens</name>
    <name type="common">Spreading-leaved earth moss</name>
    <name type="synonym">Physcomitrella patens</name>
    <dbReference type="NCBI Taxonomy" id="3218"/>
    <lineage>
        <taxon>Eukaryota</taxon>
        <taxon>Viridiplantae</taxon>
        <taxon>Streptophyta</taxon>
        <taxon>Embryophyta</taxon>
        <taxon>Bryophyta</taxon>
        <taxon>Bryophytina</taxon>
        <taxon>Bryopsida</taxon>
        <taxon>Funariidae</taxon>
        <taxon>Funariales</taxon>
        <taxon>Funariaceae</taxon>
        <taxon>Physcomitrium</taxon>
    </lineage>
</organism>
<name>A0A7I4FGH8_PHYPA</name>
<dbReference type="Pfam" id="PF10604">
    <property type="entry name" value="Polyketide_cyc2"/>
    <property type="match status" value="1"/>
</dbReference>
<protein>
    <recommendedName>
        <fullName evidence="3">Bet v I/Major latex protein domain-containing protein</fullName>
    </recommendedName>
</protein>